<organism evidence="2 3">
    <name type="scientific">Acetobacter orientalis</name>
    <dbReference type="NCBI Taxonomy" id="146474"/>
    <lineage>
        <taxon>Bacteria</taxon>
        <taxon>Pseudomonadati</taxon>
        <taxon>Pseudomonadota</taxon>
        <taxon>Alphaproteobacteria</taxon>
        <taxon>Acetobacterales</taxon>
        <taxon>Acetobacteraceae</taxon>
        <taxon>Acetobacter</taxon>
    </lineage>
</organism>
<evidence type="ECO:0000256" key="1">
    <source>
        <dbReference type="SAM" id="Phobius"/>
    </source>
</evidence>
<sequence>MSNKGLVTGGVVSRLAVLYGKHTAKMVYYRGKKPLFGLLVWYVTIPFIASLV</sequence>
<feature type="transmembrane region" description="Helical" evidence="1">
    <location>
        <begin position="35"/>
        <end position="51"/>
    </location>
</feature>
<evidence type="ECO:0000313" key="3">
    <source>
        <dbReference type="Proteomes" id="UP000270034"/>
    </source>
</evidence>
<reference evidence="2 3" key="1">
    <citation type="submission" date="2018-02" db="EMBL/GenBank/DDBJ databases">
        <title>Acetobacter orientalis genome.</title>
        <authorList>
            <person name="Nakashima N."/>
            <person name="Tamura T."/>
        </authorList>
    </citation>
    <scope>NUCLEOTIDE SEQUENCE [LARGE SCALE GENOMIC DNA]</scope>
    <source>
        <strain evidence="2 3">FAN1</strain>
    </source>
</reference>
<keyword evidence="1" id="KW-1133">Transmembrane helix</keyword>
<proteinExistence type="predicted"/>
<dbReference type="KEGG" id="aot:AcetOri_orf03073"/>
<dbReference type="EMBL" id="AP018515">
    <property type="protein sequence ID" value="BBC80410.1"/>
    <property type="molecule type" value="Genomic_DNA"/>
</dbReference>
<gene>
    <name evidence="2" type="ORF">AcetOrient_orf03073</name>
</gene>
<dbReference type="Proteomes" id="UP000270034">
    <property type="component" value="Chromosome"/>
</dbReference>
<name>A0A2Z5ZIH6_9PROT</name>
<keyword evidence="1" id="KW-0812">Transmembrane</keyword>
<keyword evidence="1" id="KW-0472">Membrane</keyword>
<dbReference type="AlphaFoldDB" id="A0A2Z5ZIH6"/>
<accession>A0A2Z5ZIH6</accession>
<evidence type="ECO:0000313" key="2">
    <source>
        <dbReference type="EMBL" id="BBC80410.1"/>
    </source>
</evidence>
<protein>
    <submittedName>
        <fullName evidence="2">Ankyrin</fullName>
    </submittedName>
</protein>